<keyword evidence="3" id="KW-1185">Reference proteome</keyword>
<dbReference type="RefSeq" id="WP_015216132.1">
    <property type="nucleotide sequence ID" value="NC_019771.1"/>
</dbReference>
<dbReference type="InterPro" id="IPR029492">
    <property type="entry name" value="DUF4435"/>
</dbReference>
<dbReference type="OrthoDB" id="7058238at2"/>
<dbReference type="eggNOG" id="ENOG502Z8GC">
    <property type="taxonomic scope" value="Bacteria"/>
</dbReference>
<proteinExistence type="predicted"/>
<dbReference type="AlphaFoldDB" id="K9ZMF9"/>
<reference evidence="3" key="1">
    <citation type="journal article" date="2013" name="Proc. Natl. Acad. Sci. U.S.A.">
        <title>Improving the coverage of the cyanobacterial phylum using diversity-driven genome sequencing.</title>
        <authorList>
            <person name="Shih P.M."/>
            <person name="Wu D."/>
            <person name="Latifi A."/>
            <person name="Axen S.D."/>
            <person name="Fewer D.P."/>
            <person name="Talla E."/>
            <person name="Calteau A."/>
            <person name="Cai F."/>
            <person name="Tandeau de Marsac N."/>
            <person name="Rippka R."/>
            <person name="Herdman M."/>
            <person name="Sivonen K."/>
            <person name="Coursin T."/>
            <person name="Laurent T."/>
            <person name="Goodwin L."/>
            <person name="Nolan M."/>
            <person name="Davenport K.W."/>
            <person name="Han C.S."/>
            <person name="Rubin E.M."/>
            <person name="Eisen J.A."/>
            <person name="Woyke T."/>
            <person name="Gugger M."/>
            <person name="Kerfeld C.A."/>
        </authorList>
    </citation>
    <scope>NUCLEOTIDE SEQUENCE [LARGE SCALE GENOMIC DNA]</scope>
    <source>
        <strain evidence="3">ATCC 27899 / PCC 7122</strain>
    </source>
</reference>
<dbReference type="Proteomes" id="UP000010474">
    <property type="component" value="Chromosome"/>
</dbReference>
<name>K9ZMF9_ANACC</name>
<dbReference type="STRING" id="272123.Anacy_4148"/>
<evidence type="ECO:0000313" key="2">
    <source>
        <dbReference type="EMBL" id="AFZ59515.1"/>
    </source>
</evidence>
<gene>
    <name evidence="2" type="ordered locus">Anacy_4148</name>
</gene>
<dbReference type="HOGENOM" id="CLU_078431_1_0_3"/>
<dbReference type="Pfam" id="PF14491">
    <property type="entry name" value="DUF4435"/>
    <property type="match status" value="1"/>
</dbReference>
<dbReference type="KEGG" id="acy:Anacy_4148"/>
<evidence type="ECO:0000313" key="3">
    <source>
        <dbReference type="Proteomes" id="UP000010474"/>
    </source>
</evidence>
<organism evidence="2 3">
    <name type="scientific">Anabaena cylindrica (strain ATCC 27899 / PCC 7122)</name>
    <dbReference type="NCBI Taxonomy" id="272123"/>
    <lineage>
        <taxon>Bacteria</taxon>
        <taxon>Bacillati</taxon>
        <taxon>Cyanobacteriota</taxon>
        <taxon>Cyanophyceae</taxon>
        <taxon>Nostocales</taxon>
        <taxon>Nostocaceae</taxon>
        <taxon>Anabaena</taxon>
    </lineage>
</organism>
<evidence type="ECO:0000259" key="1">
    <source>
        <dbReference type="Pfam" id="PF14491"/>
    </source>
</evidence>
<dbReference type="EMBL" id="CP003659">
    <property type="protein sequence ID" value="AFZ59515.1"/>
    <property type="molecule type" value="Genomic_DNA"/>
</dbReference>
<sequence>MRESITPEFIANQIRMRRSAYSGTFIIVEGSTDARVYERCLDNKKCELSVAYNKEKAIGALAILEKNNFAGVLAIIDADFSRLEDILPASPNLLVTDYHDLEIMLIQSPALDKVIREFGSEEKIKNYAKNITITLLETGKIIGYLRWLSLKFNLSLKFEDLTFSKFLEPKTLAIDTIKLIKAVKDHSQKPALIEKDIQEKLENLKDDDHDPLQVCCGHDLICILSIGLCKVWGTWNSNDVKPEVLEKILRLAYEESYFRNTQLYRHIQTWEQNNQPYQVLSSTS</sequence>
<feature type="domain" description="DUF4435" evidence="1">
    <location>
        <begin position="25"/>
        <end position="224"/>
    </location>
</feature>
<accession>K9ZMF9</accession>
<dbReference type="PATRIC" id="fig|272123.3.peg.4501"/>
<protein>
    <recommendedName>
        <fullName evidence="1">DUF4435 domain-containing protein</fullName>
    </recommendedName>
</protein>